<proteinExistence type="predicted"/>
<dbReference type="PANTHER" id="PTHR35502:SF2">
    <property type="entry name" value="PROTEIN MICROTUBULE BINDING PROTEIN 2C"/>
    <property type="match status" value="1"/>
</dbReference>
<gene>
    <name evidence="3" type="ORF">RND81_13G108000</name>
</gene>
<evidence type="ECO:0000313" key="4">
    <source>
        <dbReference type="Proteomes" id="UP001443914"/>
    </source>
</evidence>
<feature type="compositionally biased region" description="Basic and acidic residues" evidence="2">
    <location>
        <begin position="89"/>
        <end position="107"/>
    </location>
</feature>
<keyword evidence="1" id="KW-0175">Coiled coil</keyword>
<dbReference type="EMBL" id="JBDFQZ010000013">
    <property type="protein sequence ID" value="KAK9669083.1"/>
    <property type="molecule type" value="Genomic_DNA"/>
</dbReference>
<feature type="region of interest" description="Disordered" evidence="2">
    <location>
        <begin position="61"/>
        <end position="119"/>
    </location>
</feature>
<evidence type="ECO:0000313" key="3">
    <source>
        <dbReference type="EMBL" id="KAK9669083.1"/>
    </source>
</evidence>
<dbReference type="GO" id="GO:0010497">
    <property type="term" value="P:plasmodesmata-mediated intercellular transport"/>
    <property type="evidence" value="ECO:0007669"/>
    <property type="project" value="InterPro"/>
</dbReference>
<dbReference type="PANTHER" id="PTHR35502">
    <property type="entry name" value="PROTEIN MICROTUBULE BINDING PROTEIN 2C"/>
    <property type="match status" value="1"/>
</dbReference>
<protein>
    <recommendedName>
        <fullName evidence="5">Protein MICROTUBULE BINDING PROTEIN 2C</fullName>
    </recommendedName>
</protein>
<dbReference type="InterPro" id="IPR040289">
    <property type="entry name" value="MBP2C"/>
</dbReference>
<accession>A0AAW1GYC8</accession>
<dbReference type="Proteomes" id="UP001443914">
    <property type="component" value="Unassembled WGS sequence"/>
</dbReference>
<evidence type="ECO:0000256" key="2">
    <source>
        <dbReference type="SAM" id="MobiDB-lite"/>
    </source>
</evidence>
<dbReference type="GO" id="GO:0008017">
    <property type="term" value="F:microtubule binding"/>
    <property type="evidence" value="ECO:0007669"/>
    <property type="project" value="InterPro"/>
</dbReference>
<keyword evidence="4" id="KW-1185">Reference proteome</keyword>
<feature type="coiled-coil region" evidence="1">
    <location>
        <begin position="185"/>
        <end position="233"/>
    </location>
</feature>
<organism evidence="3 4">
    <name type="scientific">Saponaria officinalis</name>
    <name type="common">Common soapwort</name>
    <name type="synonym">Lychnis saponaria</name>
    <dbReference type="NCBI Taxonomy" id="3572"/>
    <lineage>
        <taxon>Eukaryota</taxon>
        <taxon>Viridiplantae</taxon>
        <taxon>Streptophyta</taxon>
        <taxon>Embryophyta</taxon>
        <taxon>Tracheophyta</taxon>
        <taxon>Spermatophyta</taxon>
        <taxon>Magnoliopsida</taxon>
        <taxon>eudicotyledons</taxon>
        <taxon>Gunneridae</taxon>
        <taxon>Pentapetalae</taxon>
        <taxon>Caryophyllales</taxon>
        <taxon>Caryophyllaceae</taxon>
        <taxon>Caryophylleae</taxon>
        <taxon>Saponaria</taxon>
    </lineage>
</organism>
<evidence type="ECO:0008006" key="5">
    <source>
        <dbReference type="Google" id="ProtNLM"/>
    </source>
</evidence>
<name>A0AAW1GYC8_SAPOF</name>
<reference evidence="3" key="1">
    <citation type="submission" date="2024-03" db="EMBL/GenBank/DDBJ databases">
        <title>WGS assembly of Saponaria officinalis var. Norfolk2.</title>
        <authorList>
            <person name="Jenkins J."/>
            <person name="Shu S."/>
            <person name="Grimwood J."/>
            <person name="Barry K."/>
            <person name="Goodstein D."/>
            <person name="Schmutz J."/>
            <person name="Leebens-Mack J."/>
            <person name="Osbourn A."/>
        </authorList>
    </citation>
    <scope>NUCLEOTIDE SEQUENCE [LARGE SCALE GENOMIC DNA]</scope>
    <source>
        <strain evidence="3">JIC</strain>
    </source>
</reference>
<evidence type="ECO:0000256" key="1">
    <source>
        <dbReference type="SAM" id="Coils"/>
    </source>
</evidence>
<dbReference type="AlphaFoldDB" id="A0AAW1GYC8"/>
<comment type="caution">
    <text evidence="3">The sequence shown here is derived from an EMBL/GenBank/DDBJ whole genome shotgun (WGS) entry which is preliminary data.</text>
</comment>
<sequence length="317" mass="36195">MYATREEYVEIDEKSSQNFNNNININNNINNNNVDRDLYNDLVQIVPLVQSLIERKGSSSFTRRGPMIYTKTPSRDLRKNGVKSTNGKKNGDTEQCKDSKNDQDGVSDKSSAFSANMAAEKDREELNALREQLEDLQRKLLEKDELLKAAEMSKNQLSSVQSQVDELKRCVAEKDSLIKLSQSQLNDAKIKLADKQALFEKLQWEAKTSNEMVEKLQEELDSMQSQISSLMLIFEGLSKDAPVTATDDYDVSPHFVNHLPEIDDLNEIEMKNMEEARELYLAAVEIAKEKQDEESLLAASRARYYLQSFVFRTSVET</sequence>